<proteinExistence type="predicted"/>
<dbReference type="PROSITE" id="PS50089">
    <property type="entry name" value="ZF_RING_2"/>
    <property type="match status" value="1"/>
</dbReference>
<reference evidence="2 3" key="1">
    <citation type="submission" date="2024-06" db="EMBL/GenBank/DDBJ databases">
        <title>Genomic Encyclopedia of Type Strains, Phase V (KMG-V): Genome sequencing to study the core and pangenomes of soil and plant-associated prokaryotes.</title>
        <authorList>
            <person name="Whitman W."/>
        </authorList>
    </citation>
    <scope>NUCLEOTIDE SEQUENCE [LARGE SCALE GENOMIC DNA]</scope>
    <source>
        <strain evidence="2 3">NE40</strain>
    </source>
</reference>
<dbReference type="EMBL" id="JBEWTB010000002">
    <property type="protein sequence ID" value="MET4756116.1"/>
    <property type="molecule type" value="Genomic_DNA"/>
</dbReference>
<keyword evidence="3" id="KW-1185">Reference proteome</keyword>
<dbReference type="Gene3D" id="3.30.40.10">
    <property type="entry name" value="Zinc/RING finger domain, C3HC4 (zinc finger)"/>
    <property type="match status" value="1"/>
</dbReference>
<comment type="caution">
    <text evidence="2">The sequence shown here is derived from an EMBL/GenBank/DDBJ whole genome shotgun (WGS) entry which is preliminary data.</text>
</comment>
<dbReference type="Proteomes" id="UP001549366">
    <property type="component" value="Unassembled WGS sequence"/>
</dbReference>
<evidence type="ECO:0000313" key="3">
    <source>
        <dbReference type="Proteomes" id="UP001549366"/>
    </source>
</evidence>
<evidence type="ECO:0000313" key="2">
    <source>
        <dbReference type="EMBL" id="MET4756116.1"/>
    </source>
</evidence>
<feature type="domain" description="RING-type" evidence="1">
    <location>
        <begin position="6"/>
        <end position="45"/>
    </location>
</feature>
<dbReference type="Pfam" id="PF13639">
    <property type="entry name" value="zf-RING_2"/>
    <property type="match status" value="1"/>
</dbReference>
<gene>
    <name evidence="2" type="ORF">V5J35_001308</name>
</gene>
<accession>A0ABV2SEE2</accession>
<dbReference type="SUPFAM" id="SSF57850">
    <property type="entry name" value="RING/U-box"/>
    <property type="match status" value="1"/>
</dbReference>
<dbReference type="InterPro" id="IPR001841">
    <property type="entry name" value="Znf_RING"/>
</dbReference>
<organism evidence="2 3">
    <name type="scientific">Endozoicomonas lisbonensis</name>
    <dbReference type="NCBI Taxonomy" id="3120522"/>
    <lineage>
        <taxon>Bacteria</taxon>
        <taxon>Pseudomonadati</taxon>
        <taxon>Pseudomonadota</taxon>
        <taxon>Gammaproteobacteria</taxon>
        <taxon>Oceanospirillales</taxon>
        <taxon>Endozoicomonadaceae</taxon>
        <taxon>Endozoicomonas</taxon>
    </lineage>
</organism>
<sequence>MKNATICLNDLEGDITILMCGHYYHYDCIHLWLDTYLNSMCPLCRHAVSGRPEIADGRLEEAFRVFTEDLQERANRYYHAAVREEISSFIKLATLSAALIYCWRMFQR</sequence>
<evidence type="ECO:0000259" key="1">
    <source>
        <dbReference type="PROSITE" id="PS50089"/>
    </source>
</evidence>
<name>A0ABV2SEE2_9GAMM</name>
<protein>
    <recommendedName>
        <fullName evidence="1">RING-type domain-containing protein</fullName>
    </recommendedName>
</protein>
<dbReference type="InterPro" id="IPR013083">
    <property type="entry name" value="Znf_RING/FYVE/PHD"/>
</dbReference>
<dbReference type="SMART" id="SM00184">
    <property type="entry name" value="RING"/>
    <property type="match status" value="1"/>
</dbReference>